<dbReference type="SMART" id="SM00388">
    <property type="entry name" value="HisKA"/>
    <property type="match status" value="1"/>
</dbReference>
<evidence type="ECO:0000256" key="3">
    <source>
        <dbReference type="ARBA" id="ARBA00012438"/>
    </source>
</evidence>
<dbReference type="CDD" id="cd00082">
    <property type="entry name" value="HisKA"/>
    <property type="match status" value="1"/>
</dbReference>
<dbReference type="PROSITE" id="PS50885">
    <property type="entry name" value="HAMP"/>
    <property type="match status" value="1"/>
</dbReference>
<dbReference type="InterPro" id="IPR005467">
    <property type="entry name" value="His_kinase_dom"/>
</dbReference>
<dbReference type="SMART" id="SM00387">
    <property type="entry name" value="HATPase_c"/>
    <property type="match status" value="1"/>
</dbReference>
<evidence type="ECO:0000256" key="10">
    <source>
        <dbReference type="SAM" id="Phobius"/>
    </source>
</evidence>
<evidence type="ECO:0000256" key="9">
    <source>
        <dbReference type="ARBA" id="ARBA00022840"/>
    </source>
</evidence>
<protein>
    <recommendedName>
        <fullName evidence="3">histidine kinase</fullName>
        <ecNumber evidence="3">2.7.13.3</ecNumber>
    </recommendedName>
</protein>
<evidence type="ECO:0000256" key="1">
    <source>
        <dbReference type="ARBA" id="ARBA00000085"/>
    </source>
</evidence>
<dbReference type="Gene3D" id="3.30.565.10">
    <property type="entry name" value="Histidine kinase-like ATPase, C-terminal domain"/>
    <property type="match status" value="1"/>
</dbReference>
<dbReference type="CDD" id="cd06225">
    <property type="entry name" value="HAMP"/>
    <property type="match status" value="1"/>
</dbReference>
<name>A0A315ENI0_9BURK</name>
<sequence>MPTTSSHTRALHLPLYVRIWLAVVLAVAVLTLLTGWVMRMTAEPPLREVLVRNSAGELVGQGRARLRPPDGLPVEAPPLQGPDMRHPPGHFGSGPEFMVRMQNGELMHVHLPRPPHTFWSRPPFGFAWTLGLVALAVALGTYPIVRRLTRRLENLQKGVEQWGTGNLSARVAEQGNDEVAYLAQRFNHAASQVEQLVTSHKSLLANASHELRSPLTRIRMGLELMGDAPSPSMKAEISRSVGELDQLIDEILLASRLDAKEADLGTVEAVDLTGLASEECARVDAHLELGFQPQSIVVPGIAKLLRRMLRNLLENARRYGTSDIEVQLSTLVENHRNWVRLCVCDRGPGVPADLRERIFEPFYRLPGASEREGGVGLGLSLVRSIVQRHGGRVRCEDREGGGARFVVMLPA</sequence>
<dbReference type="SMART" id="SM00304">
    <property type="entry name" value="HAMP"/>
    <property type="match status" value="1"/>
</dbReference>
<dbReference type="Pfam" id="PF00512">
    <property type="entry name" value="HisKA"/>
    <property type="match status" value="1"/>
</dbReference>
<dbReference type="PANTHER" id="PTHR44936:SF10">
    <property type="entry name" value="SENSOR PROTEIN RSTB"/>
    <property type="match status" value="1"/>
</dbReference>
<keyword evidence="10" id="KW-0472">Membrane</keyword>
<evidence type="ECO:0000313" key="13">
    <source>
        <dbReference type="EMBL" id="PUE59460.1"/>
    </source>
</evidence>
<dbReference type="Proteomes" id="UP000251341">
    <property type="component" value="Unassembled WGS sequence"/>
</dbReference>
<dbReference type="SUPFAM" id="SSF55874">
    <property type="entry name" value="ATPase domain of HSP90 chaperone/DNA topoisomerase II/histidine kinase"/>
    <property type="match status" value="1"/>
</dbReference>
<evidence type="ECO:0000259" key="12">
    <source>
        <dbReference type="PROSITE" id="PS50885"/>
    </source>
</evidence>
<dbReference type="CDD" id="cd00075">
    <property type="entry name" value="HATPase"/>
    <property type="match status" value="1"/>
</dbReference>
<keyword evidence="9" id="KW-0067">ATP-binding</keyword>
<dbReference type="GO" id="GO:0005886">
    <property type="term" value="C:plasma membrane"/>
    <property type="evidence" value="ECO:0007669"/>
    <property type="project" value="UniProtKB-SubCell"/>
</dbReference>
<proteinExistence type="predicted"/>
<dbReference type="InterPro" id="IPR050980">
    <property type="entry name" value="2C_sensor_his_kinase"/>
</dbReference>
<keyword evidence="5" id="KW-0597">Phosphoprotein</keyword>
<dbReference type="Pfam" id="PF02518">
    <property type="entry name" value="HATPase_c"/>
    <property type="match status" value="1"/>
</dbReference>
<dbReference type="InterPro" id="IPR036890">
    <property type="entry name" value="HATPase_C_sf"/>
</dbReference>
<feature type="domain" description="HAMP" evidence="12">
    <location>
        <begin position="146"/>
        <end position="198"/>
    </location>
</feature>
<dbReference type="AlphaFoldDB" id="A0A315ENI0"/>
<keyword evidence="10" id="KW-0812">Transmembrane</keyword>
<feature type="transmembrane region" description="Helical" evidence="10">
    <location>
        <begin position="15"/>
        <end position="38"/>
    </location>
</feature>
<feature type="domain" description="Histidine kinase" evidence="11">
    <location>
        <begin position="206"/>
        <end position="411"/>
    </location>
</feature>
<dbReference type="PROSITE" id="PS50109">
    <property type="entry name" value="HIS_KIN"/>
    <property type="match status" value="1"/>
</dbReference>
<evidence type="ECO:0000259" key="11">
    <source>
        <dbReference type="PROSITE" id="PS50109"/>
    </source>
</evidence>
<evidence type="ECO:0000256" key="8">
    <source>
        <dbReference type="ARBA" id="ARBA00022777"/>
    </source>
</evidence>
<dbReference type="EC" id="2.7.13.3" evidence="3"/>
<dbReference type="PRINTS" id="PR00344">
    <property type="entry name" value="BCTRLSENSOR"/>
</dbReference>
<dbReference type="PANTHER" id="PTHR44936">
    <property type="entry name" value="SENSOR PROTEIN CREC"/>
    <property type="match status" value="1"/>
</dbReference>
<dbReference type="RefSeq" id="WP_108402109.1">
    <property type="nucleotide sequence ID" value="NZ_NESP01000001.1"/>
</dbReference>
<dbReference type="Pfam" id="PF00672">
    <property type="entry name" value="HAMP"/>
    <property type="match status" value="1"/>
</dbReference>
<gene>
    <name evidence="13" type="ORF">B9Z44_07685</name>
</gene>
<comment type="catalytic activity">
    <reaction evidence="1">
        <text>ATP + protein L-histidine = ADP + protein N-phospho-L-histidine.</text>
        <dbReference type="EC" id="2.7.13.3"/>
    </reaction>
</comment>
<dbReference type="EMBL" id="NESP01000001">
    <property type="protein sequence ID" value="PUE59460.1"/>
    <property type="molecule type" value="Genomic_DNA"/>
</dbReference>
<keyword evidence="10" id="KW-1133">Transmembrane helix</keyword>
<keyword evidence="14" id="KW-1185">Reference proteome</keyword>
<feature type="transmembrane region" description="Helical" evidence="10">
    <location>
        <begin position="125"/>
        <end position="145"/>
    </location>
</feature>
<keyword evidence="6" id="KW-0808">Transferase</keyword>
<evidence type="ECO:0000256" key="6">
    <source>
        <dbReference type="ARBA" id="ARBA00022679"/>
    </source>
</evidence>
<reference evidence="13 14" key="1">
    <citation type="submission" date="2017-04" db="EMBL/GenBank/DDBJ databases">
        <title>Unexpected and diverse lifestyles within the genus Limnohabitans.</title>
        <authorList>
            <person name="Kasalicky V."/>
            <person name="Mehrshad M."/>
            <person name="Andrei S.-A."/>
            <person name="Salcher M."/>
            <person name="Kratochvilova H."/>
            <person name="Simek K."/>
            <person name="Ghai R."/>
        </authorList>
    </citation>
    <scope>NUCLEOTIDE SEQUENCE [LARGE SCALE GENOMIC DNA]</scope>
    <source>
        <strain evidence="13 14">MWH-C5</strain>
    </source>
</reference>
<evidence type="ECO:0000256" key="4">
    <source>
        <dbReference type="ARBA" id="ARBA00022475"/>
    </source>
</evidence>
<dbReference type="SUPFAM" id="SSF158472">
    <property type="entry name" value="HAMP domain-like"/>
    <property type="match status" value="1"/>
</dbReference>
<evidence type="ECO:0000256" key="5">
    <source>
        <dbReference type="ARBA" id="ARBA00022553"/>
    </source>
</evidence>
<dbReference type="InterPro" id="IPR004358">
    <property type="entry name" value="Sig_transdc_His_kin-like_C"/>
</dbReference>
<evidence type="ECO:0000256" key="7">
    <source>
        <dbReference type="ARBA" id="ARBA00022741"/>
    </source>
</evidence>
<dbReference type="GO" id="GO:0000155">
    <property type="term" value="F:phosphorelay sensor kinase activity"/>
    <property type="evidence" value="ECO:0007669"/>
    <property type="project" value="InterPro"/>
</dbReference>
<dbReference type="InterPro" id="IPR003661">
    <property type="entry name" value="HisK_dim/P_dom"/>
</dbReference>
<accession>A0A315ENI0</accession>
<dbReference type="SUPFAM" id="SSF47384">
    <property type="entry name" value="Homodimeric domain of signal transducing histidine kinase"/>
    <property type="match status" value="1"/>
</dbReference>
<keyword evidence="4" id="KW-1003">Cell membrane</keyword>
<comment type="subcellular location">
    <subcellularLocation>
        <location evidence="2">Cell membrane</location>
        <topology evidence="2">Multi-pass membrane protein</topology>
    </subcellularLocation>
</comment>
<dbReference type="GO" id="GO:0005524">
    <property type="term" value="F:ATP binding"/>
    <property type="evidence" value="ECO:0007669"/>
    <property type="project" value="UniProtKB-KW"/>
</dbReference>
<dbReference type="InterPro" id="IPR003594">
    <property type="entry name" value="HATPase_dom"/>
</dbReference>
<dbReference type="Gene3D" id="1.10.287.130">
    <property type="match status" value="1"/>
</dbReference>
<dbReference type="InterPro" id="IPR003660">
    <property type="entry name" value="HAMP_dom"/>
</dbReference>
<evidence type="ECO:0000256" key="2">
    <source>
        <dbReference type="ARBA" id="ARBA00004651"/>
    </source>
</evidence>
<keyword evidence="7" id="KW-0547">Nucleotide-binding</keyword>
<keyword evidence="8 13" id="KW-0418">Kinase</keyword>
<organism evidence="13 14">
    <name type="scientific">Limnohabitans curvus</name>
    <dbReference type="NCBI Taxonomy" id="323423"/>
    <lineage>
        <taxon>Bacteria</taxon>
        <taxon>Pseudomonadati</taxon>
        <taxon>Pseudomonadota</taxon>
        <taxon>Betaproteobacteria</taxon>
        <taxon>Burkholderiales</taxon>
        <taxon>Comamonadaceae</taxon>
        <taxon>Limnohabitans</taxon>
    </lineage>
</organism>
<comment type="caution">
    <text evidence="13">The sequence shown here is derived from an EMBL/GenBank/DDBJ whole genome shotgun (WGS) entry which is preliminary data.</text>
</comment>
<evidence type="ECO:0000313" key="14">
    <source>
        <dbReference type="Proteomes" id="UP000251341"/>
    </source>
</evidence>
<dbReference type="InterPro" id="IPR036097">
    <property type="entry name" value="HisK_dim/P_sf"/>
</dbReference>